<proteinExistence type="predicted"/>
<dbReference type="Proteomes" id="UP001207468">
    <property type="component" value="Unassembled WGS sequence"/>
</dbReference>
<evidence type="ECO:0000313" key="2">
    <source>
        <dbReference type="Proteomes" id="UP001207468"/>
    </source>
</evidence>
<name>A0ACC0TTV1_9AGAM</name>
<sequence>MQGTPPNCPPEADIKEGLDTSNLIETIPQPVRLSAPKDVPIENVRYLASYNWVDTEKPTIVVPGSPGVFTGRDVPFTLQPDTGSNFIDQNAGHLSDYPMLPLFTAVDVMYGNEAPVDWPSVDVITDRNGLRKLLRWLSPSAGREVCDFRIDVELIGTKTIVLGRWEGWARNPPSMRSFGFGFEAAMTSPYPGCPGSGHHRAISYDMHDLKMIVRFEVDACSSSTNAGTATATQPEISDMKNYEKNKPSQSVADLADALESINLASAASAPTKTSARSSEPIINVIRAGTQVPQDALLELTSRSKYYVDQLDWNELYPQLVLSQTPTLHLGIHERGTFTELREWRVDGAGADGDTGAPADFAAQRRRTAEHVVRLARVLEDVQELAISRGPGPAGSFSLVCERGQLRVYACKGAKSCLLPDVKERFAGA</sequence>
<gene>
    <name evidence="1" type="ORF">F5148DRAFT_987853</name>
</gene>
<protein>
    <submittedName>
        <fullName evidence="1">Uncharacterized protein</fullName>
    </submittedName>
</protein>
<reference evidence="1" key="1">
    <citation type="submission" date="2021-03" db="EMBL/GenBank/DDBJ databases">
        <title>Evolutionary priming and transition to the ectomycorrhizal habit in an iconic lineage of mushroom-forming fungi: is preadaptation a requirement?</title>
        <authorList>
            <consortium name="DOE Joint Genome Institute"/>
            <person name="Looney B.P."/>
            <person name="Miyauchi S."/>
            <person name="Morin E."/>
            <person name="Drula E."/>
            <person name="Courty P.E."/>
            <person name="Chicoki N."/>
            <person name="Fauchery L."/>
            <person name="Kohler A."/>
            <person name="Kuo A."/>
            <person name="LaButti K."/>
            <person name="Pangilinan J."/>
            <person name="Lipzen A."/>
            <person name="Riley R."/>
            <person name="Andreopoulos W."/>
            <person name="He G."/>
            <person name="Johnson J."/>
            <person name="Barry K.W."/>
            <person name="Grigoriev I.V."/>
            <person name="Nagy L."/>
            <person name="Hibbett D."/>
            <person name="Henrissat B."/>
            <person name="Matheny P.B."/>
            <person name="Labbe J."/>
            <person name="Martin A.F."/>
        </authorList>
    </citation>
    <scope>NUCLEOTIDE SEQUENCE</scope>
    <source>
        <strain evidence="1">BPL698</strain>
    </source>
</reference>
<comment type="caution">
    <text evidence="1">The sequence shown here is derived from an EMBL/GenBank/DDBJ whole genome shotgun (WGS) entry which is preliminary data.</text>
</comment>
<keyword evidence="2" id="KW-1185">Reference proteome</keyword>
<evidence type="ECO:0000313" key="1">
    <source>
        <dbReference type="EMBL" id="KAI9448926.1"/>
    </source>
</evidence>
<accession>A0ACC0TTV1</accession>
<organism evidence="1 2">
    <name type="scientific">Russula earlei</name>
    <dbReference type="NCBI Taxonomy" id="71964"/>
    <lineage>
        <taxon>Eukaryota</taxon>
        <taxon>Fungi</taxon>
        <taxon>Dikarya</taxon>
        <taxon>Basidiomycota</taxon>
        <taxon>Agaricomycotina</taxon>
        <taxon>Agaricomycetes</taxon>
        <taxon>Russulales</taxon>
        <taxon>Russulaceae</taxon>
        <taxon>Russula</taxon>
    </lineage>
</organism>
<dbReference type="EMBL" id="JAGFNK010000546">
    <property type="protein sequence ID" value="KAI9448926.1"/>
    <property type="molecule type" value="Genomic_DNA"/>
</dbReference>